<name>A0AA39YPD2_9PEZI</name>
<accession>A0AA39YPD2</accession>
<evidence type="ECO:0000313" key="3">
    <source>
        <dbReference type="Proteomes" id="UP001174936"/>
    </source>
</evidence>
<sequence>MVLNLGMRTSSMKNLNRLKKWYAFVAQDSCHQAWRSPSAEQRPAQQPQDPNHFLNAIDLTGRACYHAFDKTVELTTVVRQEGEAQRGFRDALEGLRNNNPTVAN</sequence>
<feature type="compositionally biased region" description="Basic and acidic residues" evidence="1">
    <location>
        <begin position="83"/>
        <end position="93"/>
    </location>
</feature>
<comment type="caution">
    <text evidence="2">The sequence shown here is derived from an EMBL/GenBank/DDBJ whole genome shotgun (WGS) entry which is preliminary data.</text>
</comment>
<evidence type="ECO:0000313" key="2">
    <source>
        <dbReference type="EMBL" id="KAK0655302.1"/>
    </source>
</evidence>
<reference evidence="2" key="1">
    <citation type="submission" date="2023-06" db="EMBL/GenBank/DDBJ databases">
        <title>Genome-scale phylogeny and comparative genomics of the fungal order Sordariales.</title>
        <authorList>
            <consortium name="Lawrence Berkeley National Laboratory"/>
            <person name="Hensen N."/>
            <person name="Bonometti L."/>
            <person name="Westerberg I."/>
            <person name="Brannstrom I.O."/>
            <person name="Guillou S."/>
            <person name="Cros-Aarteil S."/>
            <person name="Calhoun S."/>
            <person name="Haridas S."/>
            <person name="Kuo A."/>
            <person name="Mondo S."/>
            <person name="Pangilinan J."/>
            <person name="Riley R."/>
            <person name="Labutti K."/>
            <person name="Andreopoulos B."/>
            <person name="Lipzen A."/>
            <person name="Chen C."/>
            <person name="Yanf M."/>
            <person name="Daum C."/>
            <person name="Ng V."/>
            <person name="Clum A."/>
            <person name="Steindorff A."/>
            <person name="Ohm R."/>
            <person name="Martin F."/>
            <person name="Silar P."/>
            <person name="Natvig D."/>
            <person name="Lalanne C."/>
            <person name="Gautier V."/>
            <person name="Ament-Velasquez S.L."/>
            <person name="Kruys A."/>
            <person name="Hutchinson M.I."/>
            <person name="Powell A.J."/>
            <person name="Barry K."/>
            <person name="Miller A.N."/>
            <person name="Grigoriev I.V."/>
            <person name="Debuchy R."/>
            <person name="Gladieux P."/>
            <person name="Thoren M.H."/>
            <person name="Johannesson H."/>
        </authorList>
    </citation>
    <scope>NUCLEOTIDE SEQUENCE</scope>
    <source>
        <strain evidence="2">SMH2532-1</strain>
    </source>
</reference>
<evidence type="ECO:0000256" key="1">
    <source>
        <dbReference type="SAM" id="MobiDB-lite"/>
    </source>
</evidence>
<protein>
    <submittedName>
        <fullName evidence="2">Uncharacterized protein</fullName>
    </submittedName>
</protein>
<organism evidence="2 3">
    <name type="scientific">Cercophora newfieldiana</name>
    <dbReference type="NCBI Taxonomy" id="92897"/>
    <lineage>
        <taxon>Eukaryota</taxon>
        <taxon>Fungi</taxon>
        <taxon>Dikarya</taxon>
        <taxon>Ascomycota</taxon>
        <taxon>Pezizomycotina</taxon>
        <taxon>Sordariomycetes</taxon>
        <taxon>Sordariomycetidae</taxon>
        <taxon>Sordariales</taxon>
        <taxon>Lasiosphaeriaceae</taxon>
        <taxon>Cercophora</taxon>
    </lineage>
</organism>
<keyword evidence="3" id="KW-1185">Reference proteome</keyword>
<proteinExistence type="predicted"/>
<dbReference type="AlphaFoldDB" id="A0AA39YPD2"/>
<gene>
    <name evidence="2" type="ORF">B0T16DRAFT_9189</name>
</gene>
<dbReference type="EMBL" id="JAULSV010000001">
    <property type="protein sequence ID" value="KAK0655302.1"/>
    <property type="molecule type" value="Genomic_DNA"/>
</dbReference>
<feature type="region of interest" description="Disordered" evidence="1">
    <location>
        <begin position="83"/>
        <end position="104"/>
    </location>
</feature>
<dbReference type="Proteomes" id="UP001174936">
    <property type="component" value="Unassembled WGS sequence"/>
</dbReference>